<name>A0A806KG63_9BACT</name>
<dbReference type="AlphaFoldDB" id="A0A806KG63"/>
<reference evidence="1" key="1">
    <citation type="submission" date="2012-03" db="EMBL/GenBank/DDBJ databases">
        <title>Functional metagenomics reveals considerable lignocellulase gene clusters in the gut microbiome of a wood-feeding higher termite.</title>
        <authorList>
            <person name="Liu N."/>
        </authorList>
    </citation>
    <scope>NUCLEOTIDE SEQUENCE</scope>
</reference>
<organism evidence="1">
    <name type="scientific">uncultured bacterium contig00074</name>
    <dbReference type="NCBI Taxonomy" id="1181553"/>
    <lineage>
        <taxon>Bacteria</taxon>
        <taxon>environmental samples</taxon>
    </lineage>
</organism>
<protein>
    <submittedName>
        <fullName evidence="1">Uncharacterized protein</fullName>
    </submittedName>
</protein>
<dbReference type="EMBL" id="JQ844238">
    <property type="protein sequence ID" value="AGS53615.1"/>
    <property type="molecule type" value="Genomic_DNA"/>
</dbReference>
<sequence length="43" mass="5436">MDFRREIWIHFEGFNVEKRIIRFWNLEVFWLATVNEADNHSRL</sequence>
<proteinExistence type="predicted"/>
<accession>A0A806KG63</accession>
<evidence type="ECO:0000313" key="1">
    <source>
        <dbReference type="EMBL" id="AGS53615.1"/>
    </source>
</evidence>